<dbReference type="PANTHER" id="PTHR30363:SF56">
    <property type="entry name" value="TRANSCRIPTIONAL REGULATOR, DEOR FAMILY"/>
    <property type="match status" value="1"/>
</dbReference>
<dbReference type="Pfam" id="PF00455">
    <property type="entry name" value="DeoRC"/>
    <property type="match status" value="1"/>
</dbReference>
<dbReference type="InterPro" id="IPR014036">
    <property type="entry name" value="DeoR-like_C"/>
</dbReference>
<evidence type="ECO:0000256" key="2">
    <source>
        <dbReference type="ARBA" id="ARBA00023163"/>
    </source>
</evidence>
<evidence type="ECO:0000313" key="5">
    <source>
        <dbReference type="Proteomes" id="UP000287171"/>
    </source>
</evidence>
<dbReference type="InterPro" id="IPR036390">
    <property type="entry name" value="WH_DNA-bd_sf"/>
</dbReference>
<dbReference type="InterPro" id="IPR050313">
    <property type="entry name" value="Carb_Metab_HTH_regulators"/>
</dbReference>
<dbReference type="Gene3D" id="3.40.50.1360">
    <property type="match status" value="1"/>
</dbReference>
<dbReference type="Proteomes" id="UP000287171">
    <property type="component" value="Unassembled WGS sequence"/>
</dbReference>
<keyword evidence="5" id="KW-1185">Reference proteome</keyword>
<feature type="domain" description="HTH deoR-type" evidence="3">
    <location>
        <begin position="3"/>
        <end position="59"/>
    </location>
</feature>
<accession>A0A402B7B3</accession>
<dbReference type="EMBL" id="BIFT01000001">
    <property type="protein sequence ID" value="GCE27283.1"/>
    <property type="molecule type" value="Genomic_DNA"/>
</dbReference>
<gene>
    <name evidence="4" type="ORF">KDA_27670</name>
</gene>
<dbReference type="SMART" id="SM00420">
    <property type="entry name" value="HTH_DEOR"/>
    <property type="match status" value="1"/>
</dbReference>
<organism evidence="4 5">
    <name type="scientific">Dictyobacter alpinus</name>
    <dbReference type="NCBI Taxonomy" id="2014873"/>
    <lineage>
        <taxon>Bacteria</taxon>
        <taxon>Bacillati</taxon>
        <taxon>Chloroflexota</taxon>
        <taxon>Ktedonobacteria</taxon>
        <taxon>Ktedonobacterales</taxon>
        <taxon>Dictyobacteraceae</taxon>
        <taxon>Dictyobacter</taxon>
    </lineage>
</organism>
<name>A0A402B7B3_9CHLR</name>
<sequence length="249" mass="27623">MIPYVRREKILEIVSQREIIYIPQLLELLEDTSESTLRRDLKMLAETGYITLLHGGAAKLKVGSTIDLPIDDKLTLHQDRKEKIASYAASLVDEGDVIYMDSSTTVLPMIKDLRGKKITIVTSSASLLTMIHDEGITCIVLGGEVVMNTSSIVGSITESLLSSMSFDKAFVGANGFSRQGGVNTPDYREARKKQLVKQQSKEMFLLMDSSKAEVTTFCKVFELQECAIITDAYHELLENFAQYTVVPAS</sequence>
<keyword evidence="2" id="KW-0804">Transcription</keyword>
<dbReference type="GO" id="GO:0003700">
    <property type="term" value="F:DNA-binding transcription factor activity"/>
    <property type="evidence" value="ECO:0007669"/>
    <property type="project" value="InterPro"/>
</dbReference>
<dbReference type="PANTHER" id="PTHR30363">
    <property type="entry name" value="HTH-TYPE TRANSCRIPTIONAL REGULATOR SRLR-RELATED"/>
    <property type="match status" value="1"/>
</dbReference>
<dbReference type="AlphaFoldDB" id="A0A402B7B3"/>
<comment type="caution">
    <text evidence="4">The sequence shown here is derived from an EMBL/GenBank/DDBJ whole genome shotgun (WGS) entry which is preliminary data.</text>
</comment>
<dbReference type="InterPro" id="IPR001034">
    <property type="entry name" value="DeoR_HTH"/>
</dbReference>
<dbReference type="SUPFAM" id="SSF46785">
    <property type="entry name" value="Winged helix' DNA-binding domain"/>
    <property type="match status" value="1"/>
</dbReference>
<keyword evidence="1" id="KW-0805">Transcription regulation</keyword>
<dbReference type="PROSITE" id="PS51000">
    <property type="entry name" value="HTH_DEOR_2"/>
    <property type="match status" value="1"/>
</dbReference>
<evidence type="ECO:0000256" key="1">
    <source>
        <dbReference type="ARBA" id="ARBA00023015"/>
    </source>
</evidence>
<dbReference type="SUPFAM" id="SSF100950">
    <property type="entry name" value="NagB/RpiA/CoA transferase-like"/>
    <property type="match status" value="1"/>
</dbReference>
<evidence type="ECO:0000313" key="4">
    <source>
        <dbReference type="EMBL" id="GCE27283.1"/>
    </source>
</evidence>
<dbReference type="OrthoDB" id="9797223at2"/>
<evidence type="ECO:0000259" key="3">
    <source>
        <dbReference type="PROSITE" id="PS51000"/>
    </source>
</evidence>
<reference evidence="5" key="1">
    <citation type="submission" date="2018-12" db="EMBL/GenBank/DDBJ databases">
        <title>Tengunoibacter tsumagoiensis gen. nov., sp. nov., Dictyobacter kobayashii sp. nov., D. alpinus sp. nov., and D. joshuensis sp. nov. and description of Dictyobacteraceae fam. nov. within the order Ktedonobacterales isolated from Tengu-no-mugimeshi.</title>
        <authorList>
            <person name="Wang C.M."/>
            <person name="Zheng Y."/>
            <person name="Sakai Y."/>
            <person name="Toyoda A."/>
            <person name="Minakuchi Y."/>
            <person name="Abe K."/>
            <person name="Yokota A."/>
            <person name="Yabe S."/>
        </authorList>
    </citation>
    <scope>NUCLEOTIDE SEQUENCE [LARGE SCALE GENOMIC DNA]</scope>
    <source>
        <strain evidence="5">Uno16</strain>
    </source>
</reference>
<protein>
    <submittedName>
        <fullName evidence="4">DeoR family transcriptional regulator</fullName>
    </submittedName>
</protein>
<proteinExistence type="predicted"/>
<dbReference type="SMART" id="SM01134">
    <property type="entry name" value="DeoRC"/>
    <property type="match status" value="1"/>
</dbReference>
<dbReference type="InterPro" id="IPR037171">
    <property type="entry name" value="NagB/RpiA_transferase-like"/>
</dbReference>
<dbReference type="Pfam" id="PF08220">
    <property type="entry name" value="HTH_DeoR"/>
    <property type="match status" value="1"/>
</dbReference>
<dbReference type="RefSeq" id="WP_126627650.1">
    <property type="nucleotide sequence ID" value="NZ_BIFT01000001.1"/>
</dbReference>